<evidence type="ECO:0000313" key="1">
    <source>
        <dbReference type="EMBL" id="SDU68007.1"/>
    </source>
</evidence>
<accession>A0A1H2KH33</accession>
<dbReference type="Proteomes" id="UP000183180">
    <property type="component" value="Unassembled WGS sequence"/>
</dbReference>
<dbReference type="EMBL" id="FNLM01000034">
    <property type="protein sequence ID" value="SDU68007.1"/>
    <property type="molecule type" value="Genomic_DNA"/>
</dbReference>
<organism evidence="1 2">
    <name type="scientific">Gordonia westfalica</name>
    <dbReference type="NCBI Taxonomy" id="158898"/>
    <lineage>
        <taxon>Bacteria</taxon>
        <taxon>Bacillati</taxon>
        <taxon>Actinomycetota</taxon>
        <taxon>Actinomycetes</taxon>
        <taxon>Mycobacteriales</taxon>
        <taxon>Gordoniaceae</taxon>
        <taxon>Gordonia</taxon>
    </lineage>
</organism>
<gene>
    <name evidence="1" type="ORF">SAMN04488548_1343248</name>
</gene>
<evidence type="ECO:0000313" key="2">
    <source>
        <dbReference type="Proteomes" id="UP000183180"/>
    </source>
</evidence>
<name>A0A1H2KH33_9ACTN</name>
<reference evidence="1 2" key="1">
    <citation type="submission" date="2016-10" db="EMBL/GenBank/DDBJ databases">
        <authorList>
            <person name="de Groot N.N."/>
        </authorList>
    </citation>
    <scope>NUCLEOTIDE SEQUENCE [LARGE SCALE GENOMIC DNA]</scope>
    <source>
        <strain evidence="1 2">DSM 44215</strain>
    </source>
</reference>
<sequence>MWLSRASVYEKMWQAAPVETGAFLPDVPPT</sequence>
<protein>
    <submittedName>
        <fullName evidence="1">Uncharacterized protein</fullName>
    </submittedName>
</protein>
<proteinExistence type="predicted"/>
<dbReference type="AlphaFoldDB" id="A0A1H2KH33"/>